<keyword evidence="1" id="KW-0812">Transmembrane</keyword>
<protein>
    <submittedName>
        <fullName evidence="2">Uncharacterized protein</fullName>
    </submittedName>
</protein>
<comment type="caution">
    <text evidence="2">The sequence shown here is derived from an EMBL/GenBank/DDBJ whole genome shotgun (WGS) entry which is preliminary data.</text>
</comment>
<sequence length="90" mass="9954">MPTRREKAAQDFRRIMRWIFLIAVLMVIGALVFIGSTTELTPHMVVATVLGVFFAVVLGTGLFALAFFSDKSGHDEAVTNATRHSERDAE</sequence>
<dbReference type="RefSeq" id="WP_188645111.1">
    <property type="nucleotide sequence ID" value="NZ_BMKL01000001.1"/>
</dbReference>
<feature type="transmembrane region" description="Helical" evidence="1">
    <location>
        <begin position="15"/>
        <end position="34"/>
    </location>
</feature>
<name>A0ABQ1SC89_9SPHN</name>
<reference evidence="3" key="1">
    <citation type="journal article" date="2019" name="Int. J. Syst. Evol. Microbiol.">
        <title>The Global Catalogue of Microorganisms (GCM) 10K type strain sequencing project: providing services to taxonomists for standard genome sequencing and annotation.</title>
        <authorList>
            <consortium name="The Broad Institute Genomics Platform"/>
            <consortium name="The Broad Institute Genome Sequencing Center for Infectious Disease"/>
            <person name="Wu L."/>
            <person name="Ma J."/>
        </authorList>
    </citation>
    <scope>NUCLEOTIDE SEQUENCE [LARGE SCALE GENOMIC DNA]</scope>
    <source>
        <strain evidence="3">CGMCC 1.15959</strain>
    </source>
</reference>
<keyword evidence="1" id="KW-0472">Membrane</keyword>
<organism evidence="2 3">
    <name type="scientific">Tsuneonella deserti</name>
    <dbReference type="NCBI Taxonomy" id="2035528"/>
    <lineage>
        <taxon>Bacteria</taxon>
        <taxon>Pseudomonadati</taxon>
        <taxon>Pseudomonadota</taxon>
        <taxon>Alphaproteobacteria</taxon>
        <taxon>Sphingomonadales</taxon>
        <taxon>Erythrobacteraceae</taxon>
        <taxon>Tsuneonella</taxon>
    </lineage>
</organism>
<feature type="transmembrane region" description="Helical" evidence="1">
    <location>
        <begin position="46"/>
        <end position="68"/>
    </location>
</feature>
<proteinExistence type="predicted"/>
<accession>A0ABQ1SC89</accession>
<keyword evidence="3" id="KW-1185">Reference proteome</keyword>
<keyword evidence="1" id="KW-1133">Transmembrane helix</keyword>
<evidence type="ECO:0000313" key="3">
    <source>
        <dbReference type="Proteomes" id="UP000619041"/>
    </source>
</evidence>
<dbReference type="Proteomes" id="UP000619041">
    <property type="component" value="Unassembled WGS sequence"/>
</dbReference>
<gene>
    <name evidence="2" type="ORF">GCM10011515_21230</name>
</gene>
<evidence type="ECO:0000256" key="1">
    <source>
        <dbReference type="SAM" id="Phobius"/>
    </source>
</evidence>
<evidence type="ECO:0000313" key="2">
    <source>
        <dbReference type="EMBL" id="GGE01206.1"/>
    </source>
</evidence>
<dbReference type="EMBL" id="BMKL01000001">
    <property type="protein sequence ID" value="GGE01206.1"/>
    <property type="molecule type" value="Genomic_DNA"/>
</dbReference>